<dbReference type="AlphaFoldDB" id="A0ABD1PDK4"/>
<gene>
    <name evidence="3" type="ORF">Adt_45119</name>
</gene>
<sequence length="151" mass="17318">MHCLATTHHSWLMDSSTILGVERLTQCGGPSSAMVEDPSASGHHDIVPRIFQSLFYKIQKPFPLSVTSSIRLFEETDRDGDKFISFPELKEFLQEIISRKLQLDKDSGITDVMKVIDIDNDKKITKDEFVNGMTKLLDEMKDAMNKRYQFM</sequence>
<dbReference type="Pfam" id="PF13499">
    <property type="entry name" value="EF-hand_7"/>
    <property type="match status" value="1"/>
</dbReference>
<dbReference type="PROSITE" id="PS50222">
    <property type="entry name" value="EF_HAND_2"/>
    <property type="match status" value="2"/>
</dbReference>
<dbReference type="EMBL" id="JBFOLK010000014">
    <property type="protein sequence ID" value="KAL2461699.1"/>
    <property type="molecule type" value="Genomic_DNA"/>
</dbReference>
<keyword evidence="1" id="KW-0106">Calcium</keyword>
<keyword evidence="4" id="KW-1185">Reference proteome</keyword>
<organism evidence="3 4">
    <name type="scientific">Abeliophyllum distichum</name>
    <dbReference type="NCBI Taxonomy" id="126358"/>
    <lineage>
        <taxon>Eukaryota</taxon>
        <taxon>Viridiplantae</taxon>
        <taxon>Streptophyta</taxon>
        <taxon>Embryophyta</taxon>
        <taxon>Tracheophyta</taxon>
        <taxon>Spermatophyta</taxon>
        <taxon>Magnoliopsida</taxon>
        <taxon>eudicotyledons</taxon>
        <taxon>Gunneridae</taxon>
        <taxon>Pentapetalae</taxon>
        <taxon>asterids</taxon>
        <taxon>lamiids</taxon>
        <taxon>Lamiales</taxon>
        <taxon>Oleaceae</taxon>
        <taxon>Forsythieae</taxon>
        <taxon>Abeliophyllum</taxon>
    </lineage>
</organism>
<dbReference type="Gene3D" id="1.10.238.10">
    <property type="entry name" value="EF-hand"/>
    <property type="match status" value="1"/>
</dbReference>
<evidence type="ECO:0000256" key="1">
    <source>
        <dbReference type="ARBA" id="ARBA00022837"/>
    </source>
</evidence>
<comment type="caution">
    <text evidence="3">The sequence shown here is derived from an EMBL/GenBank/DDBJ whole genome shotgun (WGS) entry which is preliminary data.</text>
</comment>
<name>A0ABD1PDK4_9LAMI</name>
<feature type="domain" description="EF-hand" evidence="2">
    <location>
        <begin position="64"/>
        <end position="99"/>
    </location>
</feature>
<protein>
    <recommendedName>
        <fullName evidence="2">EF-hand domain-containing protein</fullName>
    </recommendedName>
</protein>
<dbReference type="InterPro" id="IPR018247">
    <property type="entry name" value="EF_Hand_1_Ca_BS"/>
</dbReference>
<evidence type="ECO:0000313" key="3">
    <source>
        <dbReference type="EMBL" id="KAL2461699.1"/>
    </source>
</evidence>
<dbReference type="Proteomes" id="UP001604336">
    <property type="component" value="Unassembled WGS sequence"/>
</dbReference>
<accession>A0ABD1PDK4</accession>
<evidence type="ECO:0000259" key="2">
    <source>
        <dbReference type="PROSITE" id="PS50222"/>
    </source>
</evidence>
<dbReference type="CDD" id="cd00051">
    <property type="entry name" value="EFh"/>
    <property type="match status" value="1"/>
</dbReference>
<feature type="domain" description="EF-hand" evidence="2">
    <location>
        <begin position="104"/>
        <end position="139"/>
    </location>
</feature>
<evidence type="ECO:0000313" key="4">
    <source>
        <dbReference type="Proteomes" id="UP001604336"/>
    </source>
</evidence>
<dbReference type="InterPro" id="IPR011992">
    <property type="entry name" value="EF-hand-dom_pair"/>
</dbReference>
<dbReference type="SUPFAM" id="SSF47473">
    <property type="entry name" value="EF-hand"/>
    <property type="match status" value="1"/>
</dbReference>
<proteinExistence type="predicted"/>
<dbReference type="SMART" id="SM00054">
    <property type="entry name" value="EFh"/>
    <property type="match status" value="2"/>
</dbReference>
<reference evidence="4" key="1">
    <citation type="submission" date="2024-07" db="EMBL/GenBank/DDBJ databases">
        <title>Two chromosome-level genome assemblies of Korean endemic species Abeliophyllum distichum and Forsythia ovata (Oleaceae).</title>
        <authorList>
            <person name="Jang H."/>
        </authorList>
    </citation>
    <scope>NUCLEOTIDE SEQUENCE [LARGE SCALE GENOMIC DNA]</scope>
</reference>
<dbReference type="PROSITE" id="PS00018">
    <property type="entry name" value="EF_HAND_1"/>
    <property type="match status" value="2"/>
</dbReference>
<dbReference type="InterPro" id="IPR002048">
    <property type="entry name" value="EF_hand_dom"/>
</dbReference>